<comment type="subcellular location">
    <subcellularLocation>
        <location evidence="1">Cell inner membrane</location>
        <topology evidence="1">Multi-pass membrane protein</topology>
    </subcellularLocation>
</comment>
<feature type="transmembrane region" description="Helical" evidence="8">
    <location>
        <begin position="174"/>
        <end position="194"/>
    </location>
</feature>
<dbReference type="PROSITE" id="PS50850">
    <property type="entry name" value="MFS"/>
    <property type="match status" value="1"/>
</dbReference>
<feature type="transmembrane region" description="Helical" evidence="8">
    <location>
        <begin position="83"/>
        <end position="100"/>
    </location>
</feature>
<dbReference type="SUPFAM" id="SSF103473">
    <property type="entry name" value="MFS general substrate transporter"/>
    <property type="match status" value="1"/>
</dbReference>
<feature type="transmembrane region" description="Helical" evidence="8">
    <location>
        <begin position="311"/>
        <end position="332"/>
    </location>
</feature>
<feature type="transmembrane region" description="Helical" evidence="8">
    <location>
        <begin position="286"/>
        <end position="305"/>
    </location>
</feature>
<dbReference type="EMBL" id="JBBMFT010000002">
    <property type="protein sequence ID" value="MEQ2455876.1"/>
    <property type="molecule type" value="Genomic_DNA"/>
</dbReference>
<feature type="transmembrane region" description="Helical" evidence="8">
    <location>
        <begin position="50"/>
        <end position="71"/>
    </location>
</feature>
<feature type="transmembrane region" description="Helical" evidence="8">
    <location>
        <begin position="256"/>
        <end position="274"/>
    </location>
</feature>
<proteinExistence type="predicted"/>
<feature type="transmembrane region" description="Helical" evidence="8">
    <location>
        <begin position="223"/>
        <end position="244"/>
    </location>
</feature>
<keyword evidence="5 8" id="KW-0812">Transmembrane</keyword>
<gene>
    <name evidence="10" type="ORF">WMO45_05020</name>
</gene>
<keyword evidence="2" id="KW-0813">Transport</keyword>
<dbReference type="PANTHER" id="PTHR23522">
    <property type="entry name" value="BLL5896 PROTEIN"/>
    <property type="match status" value="1"/>
</dbReference>
<evidence type="ECO:0000256" key="5">
    <source>
        <dbReference type="ARBA" id="ARBA00022692"/>
    </source>
</evidence>
<dbReference type="Gene3D" id="1.20.1250.20">
    <property type="entry name" value="MFS general substrate transporter like domains"/>
    <property type="match status" value="2"/>
</dbReference>
<evidence type="ECO:0000256" key="3">
    <source>
        <dbReference type="ARBA" id="ARBA00022475"/>
    </source>
</evidence>
<keyword evidence="7 8" id="KW-0472">Membrane</keyword>
<evidence type="ECO:0000259" key="9">
    <source>
        <dbReference type="PROSITE" id="PS50850"/>
    </source>
</evidence>
<keyword evidence="11" id="KW-1185">Reference proteome</keyword>
<feature type="transmembrane region" description="Helical" evidence="8">
    <location>
        <begin position="106"/>
        <end position="127"/>
    </location>
</feature>
<evidence type="ECO:0000256" key="1">
    <source>
        <dbReference type="ARBA" id="ARBA00004429"/>
    </source>
</evidence>
<evidence type="ECO:0000256" key="4">
    <source>
        <dbReference type="ARBA" id="ARBA00022519"/>
    </source>
</evidence>
<keyword evidence="3" id="KW-1003">Cell membrane</keyword>
<dbReference type="Pfam" id="PF12832">
    <property type="entry name" value="MFS_1_like"/>
    <property type="match status" value="1"/>
</dbReference>
<accession>A0ABV1EMQ8</accession>
<feature type="transmembrane region" description="Helical" evidence="8">
    <location>
        <begin position="148"/>
        <end position="168"/>
    </location>
</feature>
<evidence type="ECO:0000313" key="10">
    <source>
        <dbReference type="EMBL" id="MEQ2455876.1"/>
    </source>
</evidence>
<dbReference type="RefSeq" id="WP_349139475.1">
    <property type="nucleotide sequence ID" value="NZ_JBBMFT010000002.1"/>
</dbReference>
<evidence type="ECO:0000256" key="8">
    <source>
        <dbReference type="SAM" id="Phobius"/>
    </source>
</evidence>
<dbReference type="InterPro" id="IPR036259">
    <property type="entry name" value="MFS_trans_sf"/>
</dbReference>
<evidence type="ECO:0000256" key="6">
    <source>
        <dbReference type="ARBA" id="ARBA00022989"/>
    </source>
</evidence>
<keyword evidence="4" id="KW-0997">Cell inner membrane</keyword>
<evidence type="ECO:0000256" key="7">
    <source>
        <dbReference type="ARBA" id="ARBA00023136"/>
    </source>
</evidence>
<feature type="transmembrane region" description="Helical" evidence="8">
    <location>
        <begin position="16"/>
        <end position="38"/>
    </location>
</feature>
<sequence length="412" mass="44267">MNRANRPAPSLRRLDYHYIAMQVGFWAMFAAIVAYQTALLLDRGFSNGQAGLMTAVRCLAGIVCQPLLGGFADRHPEIPLKRIVAVSMVLSLAAGVWFWLDSGMGLWSTILVWAVIGGLEVSSYPLMDAMAIQFINAGMPIRYSLGRGIGSLAYALVCVLLGAQVRWLGLESTLATHVVLVAVEILLVCTYPAYRAQPQQRQEATDQPRSVLALLRGNRRFTLMLLGVLFGLTGIMPLSNFLVNIVTSRGGTDADLGLALFLMGGFELPTAFFFPKLMRRFGSGKLLLLSMVFGTLKGVALLLSWNYAGVLMAQPLQMLGYGLFTPASVYFVNESVPPADRVRGQTIMMVASNGLGGMLGGLLAGATLDRGGADGMLWGCIACGCVGIVLCGLALRQKYVKVTSSKIDRNGV</sequence>
<reference evidence="10 11" key="1">
    <citation type="submission" date="2024-03" db="EMBL/GenBank/DDBJ databases">
        <title>Human intestinal bacterial collection.</title>
        <authorList>
            <person name="Pauvert C."/>
            <person name="Hitch T.C.A."/>
            <person name="Clavel T."/>
        </authorList>
    </citation>
    <scope>NUCLEOTIDE SEQUENCE [LARGE SCALE GENOMIC DNA]</scope>
    <source>
        <strain evidence="10 11">CLA-AP-H34</strain>
    </source>
</reference>
<keyword evidence="6 8" id="KW-1133">Transmembrane helix</keyword>
<name>A0ABV1EMQ8_9FIRM</name>
<feature type="domain" description="Major facilitator superfamily (MFS) profile" evidence="9">
    <location>
        <begin position="220"/>
        <end position="412"/>
    </location>
</feature>
<evidence type="ECO:0000313" key="11">
    <source>
        <dbReference type="Proteomes" id="UP001440599"/>
    </source>
</evidence>
<dbReference type="Proteomes" id="UP001440599">
    <property type="component" value="Unassembled WGS sequence"/>
</dbReference>
<dbReference type="InterPro" id="IPR024989">
    <property type="entry name" value="MFS_assoc_dom"/>
</dbReference>
<organism evidence="10 11">
    <name type="scientific">Flavonifractor hominis</name>
    <dbReference type="NCBI Taxonomy" id="3133178"/>
    <lineage>
        <taxon>Bacteria</taxon>
        <taxon>Bacillati</taxon>
        <taxon>Bacillota</taxon>
        <taxon>Clostridia</taxon>
        <taxon>Eubacteriales</taxon>
        <taxon>Oscillospiraceae</taxon>
        <taxon>Flavonifractor</taxon>
    </lineage>
</organism>
<feature type="transmembrane region" description="Helical" evidence="8">
    <location>
        <begin position="344"/>
        <end position="364"/>
    </location>
</feature>
<dbReference type="InterPro" id="IPR020846">
    <property type="entry name" value="MFS_dom"/>
</dbReference>
<feature type="transmembrane region" description="Helical" evidence="8">
    <location>
        <begin position="376"/>
        <end position="395"/>
    </location>
</feature>
<dbReference type="PANTHER" id="PTHR23522:SF10">
    <property type="entry name" value="3-PHENYLPROPIONIC ACID TRANSPORTER-RELATED"/>
    <property type="match status" value="1"/>
</dbReference>
<evidence type="ECO:0000256" key="2">
    <source>
        <dbReference type="ARBA" id="ARBA00022448"/>
    </source>
</evidence>
<comment type="caution">
    <text evidence="10">The sequence shown here is derived from an EMBL/GenBank/DDBJ whole genome shotgun (WGS) entry which is preliminary data.</text>
</comment>
<protein>
    <submittedName>
        <fullName evidence="10">MFS transporter</fullName>
    </submittedName>
</protein>